<feature type="compositionally biased region" description="Basic and acidic residues" evidence="7">
    <location>
        <begin position="763"/>
        <end position="777"/>
    </location>
</feature>
<dbReference type="PROSITE" id="PS50222">
    <property type="entry name" value="EF_HAND_2"/>
    <property type="match status" value="3"/>
</dbReference>
<feature type="compositionally biased region" description="Basic and acidic residues" evidence="7">
    <location>
        <begin position="833"/>
        <end position="853"/>
    </location>
</feature>
<dbReference type="InterPro" id="IPR045540">
    <property type="entry name" value="YegS/DAGK_C"/>
</dbReference>
<feature type="domain" description="EF-hand" evidence="9">
    <location>
        <begin position="643"/>
        <end position="678"/>
    </location>
</feature>
<feature type="domain" description="EF-hand" evidence="9">
    <location>
        <begin position="679"/>
        <end position="714"/>
    </location>
</feature>
<keyword evidence="2" id="KW-0547">Nucleotide-binding</keyword>
<dbReference type="GO" id="GO:0016020">
    <property type="term" value="C:membrane"/>
    <property type="evidence" value="ECO:0007669"/>
    <property type="project" value="TreeGrafter"/>
</dbReference>
<dbReference type="Gene3D" id="3.40.50.10330">
    <property type="entry name" value="Probable inorganic polyphosphate/atp-NAD kinase, domain 1"/>
    <property type="match status" value="1"/>
</dbReference>
<evidence type="ECO:0000256" key="3">
    <source>
        <dbReference type="ARBA" id="ARBA00022771"/>
    </source>
</evidence>
<dbReference type="InterPro" id="IPR016064">
    <property type="entry name" value="NAD/diacylglycerol_kinase_sf"/>
</dbReference>
<keyword evidence="1" id="KW-0808">Transferase</keyword>
<reference evidence="10" key="1">
    <citation type="submission" date="2021-12" db="EMBL/GenBank/DDBJ databases">
        <title>Prjna785345.</title>
        <authorList>
            <person name="Rujirawat T."/>
            <person name="Krajaejun T."/>
        </authorList>
    </citation>
    <scope>NUCLEOTIDE SEQUENCE</scope>
    <source>
        <strain evidence="10">Pi057C3</strain>
    </source>
</reference>
<dbReference type="InterPro" id="IPR001206">
    <property type="entry name" value="Diacylglycerol_kinase_cat_dom"/>
</dbReference>
<dbReference type="Gene3D" id="1.10.238.10">
    <property type="entry name" value="EF-hand"/>
    <property type="match status" value="1"/>
</dbReference>
<dbReference type="GO" id="GO:0005737">
    <property type="term" value="C:cytoplasm"/>
    <property type="evidence" value="ECO:0007669"/>
    <property type="project" value="TreeGrafter"/>
</dbReference>
<dbReference type="Gene3D" id="2.60.200.40">
    <property type="match status" value="1"/>
</dbReference>
<proteinExistence type="predicted"/>
<evidence type="ECO:0000256" key="5">
    <source>
        <dbReference type="ARBA" id="ARBA00022837"/>
    </source>
</evidence>
<feature type="compositionally biased region" description="Acidic residues" evidence="7">
    <location>
        <begin position="812"/>
        <end position="824"/>
    </location>
</feature>
<dbReference type="AlphaFoldDB" id="A0AAD5M9L0"/>
<keyword evidence="5" id="KW-0106">Calcium</keyword>
<evidence type="ECO:0000256" key="7">
    <source>
        <dbReference type="SAM" id="MobiDB-lite"/>
    </source>
</evidence>
<dbReference type="Proteomes" id="UP001209570">
    <property type="component" value="Unassembled WGS sequence"/>
</dbReference>
<dbReference type="GO" id="GO:0001727">
    <property type="term" value="F:lipid kinase activity"/>
    <property type="evidence" value="ECO:0007669"/>
    <property type="project" value="TreeGrafter"/>
</dbReference>
<dbReference type="PANTHER" id="PTHR12358">
    <property type="entry name" value="SPHINGOSINE KINASE"/>
    <property type="match status" value="1"/>
</dbReference>
<feature type="region of interest" description="Disordered" evidence="7">
    <location>
        <begin position="344"/>
        <end position="364"/>
    </location>
</feature>
<organism evidence="10 11">
    <name type="scientific">Pythium insidiosum</name>
    <name type="common">Pythiosis disease agent</name>
    <dbReference type="NCBI Taxonomy" id="114742"/>
    <lineage>
        <taxon>Eukaryota</taxon>
        <taxon>Sar</taxon>
        <taxon>Stramenopiles</taxon>
        <taxon>Oomycota</taxon>
        <taxon>Peronosporomycetes</taxon>
        <taxon>Pythiales</taxon>
        <taxon>Pythiaceae</taxon>
        <taxon>Pythium</taxon>
    </lineage>
</organism>
<evidence type="ECO:0000256" key="1">
    <source>
        <dbReference type="ARBA" id="ARBA00022679"/>
    </source>
</evidence>
<dbReference type="GO" id="GO:0005524">
    <property type="term" value="F:ATP binding"/>
    <property type="evidence" value="ECO:0007669"/>
    <property type="project" value="UniProtKB-KW"/>
</dbReference>
<dbReference type="InterPro" id="IPR018247">
    <property type="entry name" value="EF_Hand_1_Ca_BS"/>
</dbReference>
<gene>
    <name evidence="10" type="ORF">P43SY_008512</name>
</gene>
<evidence type="ECO:0000313" key="10">
    <source>
        <dbReference type="EMBL" id="KAJ0409640.1"/>
    </source>
</evidence>
<dbReference type="CDD" id="cd00051">
    <property type="entry name" value="EFh"/>
    <property type="match status" value="2"/>
</dbReference>
<dbReference type="Pfam" id="PF19279">
    <property type="entry name" value="YegS_C"/>
    <property type="match status" value="1"/>
</dbReference>
<dbReference type="SMART" id="SM00046">
    <property type="entry name" value="DAGKc"/>
    <property type="match status" value="1"/>
</dbReference>
<dbReference type="PANTHER" id="PTHR12358:SF31">
    <property type="entry name" value="ACYLGLYCEROL KINASE, MITOCHONDRIAL"/>
    <property type="match status" value="1"/>
</dbReference>
<name>A0AAD5M9L0_PYTIN</name>
<protein>
    <recommendedName>
        <fullName evidence="12">Calmodulin</fullName>
    </recommendedName>
</protein>
<dbReference type="SUPFAM" id="SSF47473">
    <property type="entry name" value="EF-hand"/>
    <property type="match status" value="1"/>
</dbReference>
<dbReference type="SMART" id="SM00054">
    <property type="entry name" value="EFh"/>
    <property type="match status" value="3"/>
</dbReference>
<feature type="domain" description="DAGKc" evidence="8">
    <location>
        <begin position="146"/>
        <end position="288"/>
    </location>
</feature>
<keyword evidence="11" id="KW-1185">Reference proteome</keyword>
<comment type="caution">
    <text evidence="10">The sequence shown here is derived from an EMBL/GenBank/DDBJ whole genome shotgun (WGS) entry which is preliminary data.</text>
</comment>
<evidence type="ECO:0000259" key="8">
    <source>
        <dbReference type="PROSITE" id="PS50146"/>
    </source>
</evidence>
<evidence type="ECO:0000313" key="11">
    <source>
        <dbReference type="Proteomes" id="UP001209570"/>
    </source>
</evidence>
<dbReference type="EMBL" id="JAKCXM010000003">
    <property type="protein sequence ID" value="KAJ0409640.1"/>
    <property type="molecule type" value="Genomic_DNA"/>
</dbReference>
<feature type="domain" description="EF-hand" evidence="9">
    <location>
        <begin position="607"/>
        <end position="642"/>
    </location>
</feature>
<sequence>MSDVSFTLRQRSTRRLPSLFAACIADKVADDVVDGGRVHVALSLSHCSLRSPVQGGEVAALAWDNVLGARIDGDRELVVVAYLPSGRTEPRDRQRHEWRLQFDPAHRSLVDALARRVRWLADPRTRDARAAAASVDELFQSGDEELRRRRFLVVINPVGGAGRGQQMYDKHIAPMLHDASIDVDVQLTDHARHMIEIAAAMPLGKYDCIVAVGGDGSPCEVFQGLMQREDWRDAIQIPIGVVPGGSGNGLFASLMHACGERFQPVNAGFVLAKGVARPVDCTAVRNPHGDVMYSFLSTTWAFIADMDIESERFRFLGGGRFTVTALKLIFLGNKQYPGTIWYLDDSEPEPPTETASKPPVFRSGDDRPGCDVHDDMVAHHEDPRWKKLDKGLHFFMAMNVSHPAMDSHMAPGAPLDDGFSYLVLIDAEHHHRLQVARLLLSADDGSHVEQEAVSVIKTRAFKVEPSRPDDLICVDGELFRGPVEAQVHRQVARFLCLPTGAEVGQAAPRLASLFHLRGVDAMGGLLSSQVPVPDERMLNTILKLKLRDEDLRTLYSRFLKCDKEGTRWLHPVRSRALRVVFARAVLSVRSKTGTIDRAEFYQSIDEKNCEFGDAIFALIDEDNSGQLDFSEYVEALGKFCILNKEDMLKFCFNVFDADKNGTIEGPELTHLLEMLHEDGQTSNMKQALSSFDFNDDGKIDFQEFQQLHAQFPSLLYPAFRIQQNMRIYTMGESWWRRKIEELHRDKAEQLAKLQAQNEAGADGARDPEKEAKEAARKAKLKRQEQAVRIRMGCCMFYCCPCRRHKYVIDESAPSDEDDDDDDDERDKAKRKRAAEEAAKRQQALARKDRRDNVVKITGPRKPLSKEERLERARKRRLRDMADRPTRKG</sequence>
<dbReference type="InterPro" id="IPR011992">
    <property type="entry name" value="EF-hand-dom_pair"/>
</dbReference>
<dbReference type="Pfam" id="PF00781">
    <property type="entry name" value="DAGK_cat"/>
    <property type="match status" value="1"/>
</dbReference>
<dbReference type="SUPFAM" id="SSF111331">
    <property type="entry name" value="NAD kinase/diacylglycerol kinase-like"/>
    <property type="match status" value="1"/>
</dbReference>
<dbReference type="InterPro" id="IPR050187">
    <property type="entry name" value="Lipid_Phosphate_FormReg"/>
</dbReference>
<keyword evidence="6" id="KW-0067">ATP-binding</keyword>
<accession>A0AAD5M9L0</accession>
<evidence type="ECO:0000256" key="6">
    <source>
        <dbReference type="ARBA" id="ARBA00022840"/>
    </source>
</evidence>
<feature type="region of interest" description="Disordered" evidence="7">
    <location>
        <begin position="811"/>
        <end position="888"/>
    </location>
</feature>
<dbReference type="PROSITE" id="PS50146">
    <property type="entry name" value="DAGK"/>
    <property type="match status" value="1"/>
</dbReference>
<keyword evidence="3" id="KW-0862">Zinc</keyword>
<dbReference type="InterPro" id="IPR002048">
    <property type="entry name" value="EF_hand_dom"/>
</dbReference>
<feature type="compositionally biased region" description="Basic and acidic residues" evidence="7">
    <location>
        <begin position="878"/>
        <end position="888"/>
    </location>
</feature>
<keyword evidence="4" id="KW-0418">Kinase</keyword>
<dbReference type="GO" id="GO:0008270">
    <property type="term" value="F:zinc ion binding"/>
    <property type="evidence" value="ECO:0007669"/>
    <property type="project" value="UniProtKB-KW"/>
</dbReference>
<dbReference type="GO" id="GO:0005509">
    <property type="term" value="F:calcium ion binding"/>
    <property type="evidence" value="ECO:0007669"/>
    <property type="project" value="InterPro"/>
</dbReference>
<dbReference type="PROSITE" id="PS00018">
    <property type="entry name" value="EF_HAND_1"/>
    <property type="match status" value="3"/>
</dbReference>
<evidence type="ECO:0000256" key="4">
    <source>
        <dbReference type="ARBA" id="ARBA00022777"/>
    </source>
</evidence>
<evidence type="ECO:0000259" key="9">
    <source>
        <dbReference type="PROSITE" id="PS50222"/>
    </source>
</evidence>
<dbReference type="GO" id="GO:0046512">
    <property type="term" value="P:sphingosine biosynthetic process"/>
    <property type="evidence" value="ECO:0007669"/>
    <property type="project" value="TreeGrafter"/>
</dbReference>
<keyword evidence="3" id="KW-0863">Zinc-finger</keyword>
<feature type="region of interest" description="Disordered" evidence="7">
    <location>
        <begin position="755"/>
        <end position="777"/>
    </location>
</feature>
<dbReference type="InterPro" id="IPR017438">
    <property type="entry name" value="ATP-NAD_kinase_N"/>
</dbReference>
<dbReference type="Pfam" id="PF13499">
    <property type="entry name" value="EF-hand_7"/>
    <property type="match status" value="1"/>
</dbReference>
<evidence type="ECO:0000256" key="2">
    <source>
        <dbReference type="ARBA" id="ARBA00022741"/>
    </source>
</evidence>
<keyword evidence="3" id="KW-0479">Metal-binding</keyword>
<evidence type="ECO:0008006" key="12">
    <source>
        <dbReference type="Google" id="ProtNLM"/>
    </source>
</evidence>